<comment type="caution">
    <text evidence="1">The sequence shown here is derived from an EMBL/GenBank/DDBJ whole genome shotgun (WGS) entry which is preliminary data.</text>
</comment>
<evidence type="ECO:0000313" key="2">
    <source>
        <dbReference type="Proteomes" id="UP000037510"/>
    </source>
</evidence>
<proteinExistence type="predicted"/>
<name>A0A0L7LPD8_OPEBR</name>
<dbReference type="Proteomes" id="UP000037510">
    <property type="component" value="Unassembled WGS sequence"/>
</dbReference>
<sequence>MPTMLIKANMREDELEIEDTHMFIVPGLEGNHKKFRSLCKRLKIAAAVLQLGYDNENESIQETAQRFSNVMHHLFCYPSPFYSKITFEYKP</sequence>
<keyword evidence="2" id="KW-1185">Reference proteome</keyword>
<protein>
    <submittedName>
        <fullName evidence="1">Uncharacterized protein</fullName>
    </submittedName>
</protein>
<evidence type="ECO:0000313" key="1">
    <source>
        <dbReference type="EMBL" id="KOB77239.1"/>
    </source>
</evidence>
<reference evidence="1 2" key="1">
    <citation type="journal article" date="2015" name="Genome Biol. Evol.">
        <title>The genome of winter moth (Operophtera brumata) provides a genomic perspective on sexual dimorphism and phenology.</title>
        <authorList>
            <person name="Derks M.F."/>
            <person name="Smit S."/>
            <person name="Salis L."/>
            <person name="Schijlen E."/>
            <person name="Bossers A."/>
            <person name="Mateman C."/>
            <person name="Pijl A.S."/>
            <person name="de Ridder D."/>
            <person name="Groenen M.A."/>
            <person name="Visser M.E."/>
            <person name="Megens H.J."/>
        </authorList>
    </citation>
    <scope>NUCLEOTIDE SEQUENCE [LARGE SCALE GENOMIC DNA]</scope>
    <source>
        <strain evidence="1">WM2013NL</strain>
        <tissue evidence="1">Head and thorax</tissue>
    </source>
</reference>
<dbReference type="AlphaFoldDB" id="A0A0L7LPD8"/>
<organism evidence="1 2">
    <name type="scientific">Operophtera brumata</name>
    <name type="common">Winter moth</name>
    <name type="synonym">Phalaena brumata</name>
    <dbReference type="NCBI Taxonomy" id="104452"/>
    <lineage>
        <taxon>Eukaryota</taxon>
        <taxon>Metazoa</taxon>
        <taxon>Ecdysozoa</taxon>
        <taxon>Arthropoda</taxon>
        <taxon>Hexapoda</taxon>
        <taxon>Insecta</taxon>
        <taxon>Pterygota</taxon>
        <taxon>Neoptera</taxon>
        <taxon>Endopterygota</taxon>
        <taxon>Lepidoptera</taxon>
        <taxon>Glossata</taxon>
        <taxon>Ditrysia</taxon>
        <taxon>Geometroidea</taxon>
        <taxon>Geometridae</taxon>
        <taxon>Larentiinae</taxon>
        <taxon>Operophtera</taxon>
    </lineage>
</organism>
<dbReference type="EMBL" id="JTDY01000426">
    <property type="protein sequence ID" value="KOB77239.1"/>
    <property type="molecule type" value="Genomic_DNA"/>
</dbReference>
<accession>A0A0L7LPD8</accession>
<gene>
    <name evidence="1" type="ORF">OBRU01_04579</name>
</gene>